<feature type="region of interest" description="Disordered" evidence="1">
    <location>
        <begin position="32"/>
        <end position="89"/>
    </location>
</feature>
<dbReference type="PANTHER" id="PTHR35167">
    <property type="entry name" value="OS05G0216466 PROTEIN"/>
    <property type="match status" value="1"/>
</dbReference>
<accession>A0A8B8ZBU3</accession>
<feature type="compositionally biased region" description="Acidic residues" evidence="1">
    <location>
        <begin position="70"/>
        <end position="79"/>
    </location>
</feature>
<name>A0A8B8ZBU3_PHODC</name>
<dbReference type="PANTHER" id="PTHR35167:SF3">
    <property type="entry name" value="OS05G0216466 PROTEIN"/>
    <property type="match status" value="1"/>
</dbReference>
<feature type="region of interest" description="Disordered" evidence="1">
    <location>
        <begin position="108"/>
        <end position="134"/>
    </location>
</feature>
<dbReference type="OrthoDB" id="767486at2759"/>
<feature type="compositionally biased region" description="Basic and acidic residues" evidence="1">
    <location>
        <begin position="113"/>
        <end position="124"/>
    </location>
</feature>
<evidence type="ECO:0000313" key="2">
    <source>
        <dbReference type="Proteomes" id="UP000228380"/>
    </source>
</evidence>
<dbReference type="AlphaFoldDB" id="A0A8B8ZBU3"/>
<gene>
    <name evidence="3" type="primary">LOC120104443</name>
</gene>
<protein>
    <submittedName>
        <fullName evidence="3">Uncharacterized protein LOC120104443</fullName>
    </submittedName>
</protein>
<proteinExistence type="predicted"/>
<feature type="compositionally biased region" description="Low complexity" evidence="1">
    <location>
        <begin position="45"/>
        <end position="57"/>
    </location>
</feature>
<dbReference type="Proteomes" id="UP000228380">
    <property type="component" value="Chromosome 18"/>
</dbReference>
<organism evidence="2 3">
    <name type="scientific">Phoenix dactylifera</name>
    <name type="common">Date palm</name>
    <dbReference type="NCBI Taxonomy" id="42345"/>
    <lineage>
        <taxon>Eukaryota</taxon>
        <taxon>Viridiplantae</taxon>
        <taxon>Streptophyta</taxon>
        <taxon>Embryophyta</taxon>
        <taxon>Tracheophyta</taxon>
        <taxon>Spermatophyta</taxon>
        <taxon>Magnoliopsida</taxon>
        <taxon>Liliopsida</taxon>
        <taxon>Arecaceae</taxon>
        <taxon>Coryphoideae</taxon>
        <taxon>Phoeniceae</taxon>
        <taxon>Phoenix</taxon>
    </lineage>
</organism>
<dbReference type="RefSeq" id="XP_038971566.1">
    <property type="nucleotide sequence ID" value="XM_039115638.1"/>
</dbReference>
<sequence>MEEALPTTRIPPLQDFFTASEVAAAEQLVQLSESSGDSFPRRTLSSSSFASSSSPRSVNTRPPATAMVAEADEDDDEEQHEFGGAPRLRRRPRYRLIADLYAASALIDDETGGAEKRINGEERRSRQKRSRGGK</sequence>
<keyword evidence="2" id="KW-1185">Reference proteome</keyword>
<dbReference type="KEGG" id="pda:120104443"/>
<reference evidence="2" key="1">
    <citation type="journal article" date="2019" name="Nat. Commun.">
        <title>Genome-wide association mapping of date palm fruit traits.</title>
        <authorList>
            <person name="Hazzouri K.M."/>
            <person name="Gros-Balthazard M."/>
            <person name="Flowers J.M."/>
            <person name="Copetti D."/>
            <person name="Lemansour A."/>
            <person name="Lebrun M."/>
            <person name="Masmoudi K."/>
            <person name="Ferrand S."/>
            <person name="Dhar M.I."/>
            <person name="Fresquez Z.A."/>
            <person name="Rosas U."/>
            <person name="Zhang J."/>
            <person name="Talag J."/>
            <person name="Lee S."/>
            <person name="Kudrna D."/>
            <person name="Powell R.F."/>
            <person name="Leitch I.J."/>
            <person name="Krueger R.R."/>
            <person name="Wing R.A."/>
            <person name="Amiri K.M.A."/>
            <person name="Purugganan M.D."/>
        </authorList>
    </citation>
    <scope>NUCLEOTIDE SEQUENCE [LARGE SCALE GENOMIC DNA]</scope>
    <source>
        <strain evidence="2">cv. Khalas</strain>
    </source>
</reference>
<dbReference type="GeneID" id="120104443"/>
<evidence type="ECO:0000313" key="3">
    <source>
        <dbReference type="RefSeq" id="XP_038971566.1"/>
    </source>
</evidence>
<evidence type="ECO:0000256" key="1">
    <source>
        <dbReference type="SAM" id="MobiDB-lite"/>
    </source>
</evidence>
<reference evidence="3" key="2">
    <citation type="submission" date="2025-08" db="UniProtKB">
        <authorList>
            <consortium name="RefSeq"/>
        </authorList>
    </citation>
    <scope>IDENTIFICATION</scope>
    <source>
        <tissue evidence="3">Young leaves</tissue>
    </source>
</reference>
<feature type="compositionally biased region" description="Basic residues" evidence="1">
    <location>
        <begin position="125"/>
        <end position="134"/>
    </location>
</feature>